<evidence type="ECO:0000256" key="2">
    <source>
        <dbReference type="ARBA" id="ARBA00006565"/>
    </source>
</evidence>
<dbReference type="GeneTree" id="ENSGT01030000234578"/>
<evidence type="ECO:0000313" key="8">
    <source>
        <dbReference type="Ensembl" id="ENSKMAP00000005956.1"/>
    </source>
</evidence>
<dbReference type="InterPro" id="IPR050911">
    <property type="entry name" value="DRAM/TMEM150_Autophagy_Mod"/>
</dbReference>
<comment type="similarity">
    <text evidence="2">Belongs to the DRAM/TMEM150 family.</text>
</comment>
<dbReference type="GO" id="GO:0012505">
    <property type="term" value="C:endomembrane system"/>
    <property type="evidence" value="ECO:0007669"/>
    <property type="project" value="UniProtKB-SubCell"/>
</dbReference>
<dbReference type="KEGG" id="kmr:108243750"/>
<dbReference type="AlphaFoldDB" id="A0A3Q2ZQI2"/>
<proteinExistence type="inferred from homology"/>
<protein>
    <submittedName>
        <fullName evidence="8">Si:dkey-228d14.5</fullName>
    </submittedName>
</protein>
<dbReference type="Pfam" id="PF10277">
    <property type="entry name" value="Frag1"/>
    <property type="match status" value="1"/>
</dbReference>
<feature type="transmembrane region" description="Helical" evidence="6">
    <location>
        <begin position="70"/>
        <end position="90"/>
    </location>
</feature>
<reference evidence="8" key="2">
    <citation type="submission" date="2025-09" db="UniProtKB">
        <authorList>
            <consortium name="Ensembl"/>
        </authorList>
    </citation>
    <scope>IDENTIFICATION</scope>
</reference>
<accession>A0A3Q2ZQI2</accession>
<sequence length="246" mass="27498">MVFWSILPVTLSLVSFIGTWTVYGIAFTYKHVCPLTDWSGANYCRGNKTEDCCFPPTISSSGMNAPENSLFTATINTASFLFLVFCIFHHAHILEKNTCHSMLSKCALIFGVVSALGGFAAGNCNPGYLTVLHFFGAGVSFLCVCFYTVLLTALTAKCVLSGYEKVLFPLRLISTMIQIIATICYTFFFAQNHYFYSHLSAVFEWILALNLELFELSYTVDFCFFSSFMLSNLLSKREEEKPLVLS</sequence>
<feature type="transmembrane region" description="Helical" evidence="6">
    <location>
        <begin position="172"/>
        <end position="196"/>
    </location>
</feature>
<dbReference type="GO" id="GO:0072659">
    <property type="term" value="P:protein localization to plasma membrane"/>
    <property type="evidence" value="ECO:0007669"/>
    <property type="project" value="TreeGrafter"/>
</dbReference>
<reference evidence="8" key="1">
    <citation type="submission" date="2025-08" db="UniProtKB">
        <authorList>
            <consortium name="Ensembl"/>
        </authorList>
    </citation>
    <scope>IDENTIFICATION</scope>
</reference>
<keyword evidence="4 6" id="KW-1133">Transmembrane helix</keyword>
<evidence type="ECO:0000259" key="7">
    <source>
        <dbReference type="Pfam" id="PF10277"/>
    </source>
</evidence>
<evidence type="ECO:0000256" key="1">
    <source>
        <dbReference type="ARBA" id="ARBA00004127"/>
    </source>
</evidence>
<keyword evidence="3 6" id="KW-0812">Transmembrane</keyword>
<dbReference type="PANTHER" id="PTHR21324:SF13">
    <property type="entry name" value="SI:DKEY-228D14.5"/>
    <property type="match status" value="1"/>
</dbReference>
<feature type="domain" description="CWH43-like N-terminal" evidence="7">
    <location>
        <begin position="3"/>
        <end position="222"/>
    </location>
</feature>
<dbReference type="OMA" id="CICFYTI"/>
<dbReference type="OrthoDB" id="191706at2759"/>
<dbReference type="GeneID" id="108243750"/>
<dbReference type="GO" id="GO:0005886">
    <property type="term" value="C:plasma membrane"/>
    <property type="evidence" value="ECO:0007669"/>
    <property type="project" value="TreeGrafter"/>
</dbReference>
<keyword evidence="5 6" id="KW-0472">Membrane</keyword>
<name>A0A3Q2ZQI2_KRYMA</name>
<dbReference type="RefSeq" id="XP_017284904.1">
    <property type="nucleotide sequence ID" value="XM_017429415.2"/>
</dbReference>
<dbReference type="Ensembl" id="ENSKMAT00000006060.1">
    <property type="protein sequence ID" value="ENSKMAP00000005956.1"/>
    <property type="gene ID" value="ENSKMAG00000004541.1"/>
</dbReference>
<feature type="transmembrane region" description="Helical" evidence="6">
    <location>
        <begin position="134"/>
        <end position="160"/>
    </location>
</feature>
<evidence type="ECO:0000313" key="9">
    <source>
        <dbReference type="Proteomes" id="UP000264800"/>
    </source>
</evidence>
<organism evidence="8 9">
    <name type="scientific">Kryptolebias marmoratus</name>
    <name type="common">Mangrove killifish</name>
    <name type="synonym">Rivulus marmoratus</name>
    <dbReference type="NCBI Taxonomy" id="37003"/>
    <lineage>
        <taxon>Eukaryota</taxon>
        <taxon>Metazoa</taxon>
        <taxon>Chordata</taxon>
        <taxon>Craniata</taxon>
        <taxon>Vertebrata</taxon>
        <taxon>Euteleostomi</taxon>
        <taxon>Actinopterygii</taxon>
        <taxon>Neopterygii</taxon>
        <taxon>Teleostei</taxon>
        <taxon>Neoteleostei</taxon>
        <taxon>Acanthomorphata</taxon>
        <taxon>Ovalentaria</taxon>
        <taxon>Atherinomorphae</taxon>
        <taxon>Cyprinodontiformes</taxon>
        <taxon>Rivulidae</taxon>
        <taxon>Kryptolebias</taxon>
    </lineage>
</organism>
<evidence type="ECO:0000256" key="4">
    <source>
        <dbReference type="ARBA" id="ARBA00022989"/>
    </source>
</evidence>
<feature type="transmembrane region" description="Helical" evidence="6">
    <location>
        <begin position="102"/>
        <end position="122"/>
    </location>
</feature>
<dbReference type="InterPro" id="IPR019402">
    <property type="entry name" value="CWH43_N"/>
</dbReference>
<evidence type="ECO:0000256" key="5">
    <source>
        <dbReference type="ARBA" id="ARBA00023136"/>
    </source>
</evidence>
<evidence type="ECO:0000256" key="6">
    <source>
        <dbReference type="SAM" id="Phobius"/>
    </source>
</evidence>
<dbReference type="PANTHER" id="PTHR21324">
    <property type="entry name" value="FASTING-INDUCIBLE INTEGRAL MEMBRANE PROTEIN TM6P1-RELATED"/>
    <property type="match status" value="1"/>
</dbReference>
<evidence type="ECO:0000256" key="3">
    <source>
        <dbReference type="ARBA" id="ARBA00022692"/>
    </source>
</evidence>
<keyword evidence="9" id="KW-1185">Reference proteome</keyword>
<dbReference type="Proteomes" id="UP000264800">
    <property type="component" value="Unplaced"/>
</dbReference>
<comment type="subcellular location">
    <subcellularLocation>
        <location evidence="1">Endomembrane system</location>
        <topology evidence="1">Multi-pass membrane protein</topology>
    </subcellularLocation>
</comment>